<dbReference type="CDD" id="cd06225">
    <property type="entry name" value="HAMP"/>
    <property type="match status" value="1"/>
</dbReference>
<dbReference type="SUPFAM" id="SSF158472">
    <property type="entry name" value="HAMP domain-like"/>
    <property type="match status" value="1"/>
</dbReference>
<dbReference type="Proteomes" id="UP000192923">
    <property type="component" value="Unassembled WGS sequence"/>
</dbReference>
<feature type="domain" description="HAMP" evidence="3">
    <location>
        <begin position="287"/>
        <end position="339"/>
    </location>
</feature>
<proteinExistence type="predicted"/>
<dbReference type="InterPro" id="IPR001932">
    <property type="entry name" value="PPM-type_phosphatase-like_dom"/>
</dbReference>
<dbReference type="STRING" id="1760988.SAMN02949497_2131"/>
<evidence type="ECO:0000313" key="5">
    <source>
        <dbReference type="Proteomes" id="UP000192923"/>
    </source>
</evidence>
<dbReference type="AlphaFoldDB" id="A0A1Y6CWZ2"/>
<dbReference type="InterPro" id="IPR052016">
    <property type="entry name" value="Bact_Sigma-Reg"/>
</dbReference>
<dbReference type="InterPro" id="IPR003660">
    <property type="entry name" value="HAMP_dom"/>
</dbReference>
<dbReference type="Pfam" id="PF07228">
    <property type="entry name" value="SpoIIE"/>
    <property type="match status" value="1"/>
</dbReference>
<feature type="transmembrane region" description="Helical" evidence="2">
    <location>
        <begin position="263"/>
        <end position="285"/>
    </location>
</feature>
<dbReference type="SMART" id="SM00331">
    <property type="entry name" value="PP2C_SIG"/>
    <property type="match status" value="1"/>
</dbReference>
<keyword evidence="1" id="KW-0378">Hydrolase</keyword>
<dbReference type="PANTHER" id="PTHR43156:SF9">
    <property type="entry name" value="HAMP DOMAIN-CONTAINING PROTEIN"/>
    <property type="match status" value="1"/>
</dbReference>
<accession>A0A1Y6CWZ2</accession>
<keyword evidence="2" id="KW-0472">Membrane</keyword>
<dbReference type="GO" id="GO:0016020">
    <property type="term" value="C:membrane"/>
    <property type="evidence" value="ECO:0007669"/>
    <property type="project" value="InterPro"/>
</dbReference>
<keyword evidence="5" id="KW-1185">Reference proteome</keyword>
<keyword evidence="2" id="KW-0812">Transmembrane</keyword>
<dbReference type="Gene3D" id="3.60.40.10">
    <property type="entry name" value="PPM-type phosphatase domain"/>
    <property type="match status" value="1"/>
</dbReference>
<dbReference type="RefSeq" id="WP_176225189.1">
    <property type="nucleotide sequence ID" value="NZ_FXAM01000001.1"/>
</dbReference>
<dbReference type="EMBL" id="FXAM01000001">
    <property type="protein sequence ID" value="SMF94796.1"/>
    <property type="molecule type" value="Genomic_DNA"/>
</dbReference>
<reference evidence="4 5" key="1">
    <citation type="submission" date="2016-12" db="EMBL/GenBank/DDBJ databases">
        <authorList>
            <person name="Song W.-J."/>
            <person name="Kurnit D.M."/>
        </authorList>
    </citation>
    <scope>NUCLEOTIDE SEQUENCE [LARGE SCALE GENOMIC DNA]</scope>
    <source>
        <strain evidence="4 5">175</strain>
    </source>
</reference>
<evidence type="ECO:0000256" key="2">
    <source>
        <dbReference type="SAM" id="Phobius"/>
    </source>
</evidence>
<dbReference type="Pfam" id="PF00672">
    <property type="entry name" value="HAMP"/>
    <property type="match status" value="1"/>
</dbReference>
<name>A0A1Y6CWZ2_9GAMM</name>
<evidence type="ECO:0000313" key="4">
    <source>
        <dbReference type="EMBL" id="SMF94796.1"/>
    </source>
</evidence>
<sequence>MGGFCNIFAKPWQYHPRSVNISPGKFRTLSLSEQQAGRTLSIQRSFALLAFFNGMVLVALVASSMLLLNAAQKLNQTHLLRYQSYLLADELRQNSDTLSRLARTYAVTGDPVWERRYWETLAIRDGGQPRPQGYAVLDWDSTVADPGFRVDTPATQVPWTRRMERLGFSPQEIAQFTQAEADMGELLKVEATALNAVKGVFADARGGLVRGKPDPALAQRLLYDTAYHAAKAGIMRSIGAAYDLLDARTRRQVRLDTQLQEQWLDLTLLLVILMGMSAIASYQIIRRYIVNPLTSLAEEAHRIADGHWDGRLTVYSGDEVGRLTAAFNAALDRMSEALKAADAANRGMAAAHKQIDDSIDYARLLQRTILPERQLLRVFAEDHCVLWQPRDRVGGDFYVFHGDDGRCLIGIGDCAGHGVPGAMMTMLARAGIDRAIYQTGIASPAAVLAKTDEVMRAMLADAHLTRTVATSMDVGLVHLDRTARTLRFAGAKIGLYWSDGAAVGEVAGERRALADRRPGTYRDHDLDWREDRTYYLTTDGFLDQAGGEHGFGFGGGRFAAMLREHARLPLAEQGAAFNEVLSRYRGELAQRDDITLLSFRLTV</sequence>
<feature type="transmembrane region" description="Helical" evidence="2">
    <location>
        <begin position="46"/>
        <end position="71"/>
    </location>
</feature>
<dbReference type="GO" id="GO:0016791">
    <property type="term" value="F:phosphatase activity"/>
    <property type="evidence" value="ECO:0007669"/>
    <property type="project" value="TreeGrafter"/>
</dbReference>
<gene>
    <name evidence="4" type="ORF">SAMN02949497_2131</name>
</gene>
<organism evidence="4 5">
    <name type="scientific">Methylomagnum ishizawai</name>
    <dbReference type="NCBI Taxonomy" id="1760988"/>
    <lineage>
        <taxon>Bacteria</taxon>
        <taxon>Pseudomonadati</taxon>
        <taxon>Pseudomonadota</taxon>
        <taxon>Gammaproteobacteria</taxon>
        <taxon>Methylococcales</taxon>
        <taxon>Methylococcaceae</taxon>
        <taxon>Methylomagnum</taxon>
    </lineage>
</organism>
<dbReference type="InterPro" id="IPR036457">
    <property type="entry name" value="PPM-type-like_dom_sf"/>
</dbReference>
<dbReference type="Gene3D" id="6.10.340.10">
    <property type="match status" value="1"/>
</dbReference>
<dbReference type="PROSITE" id="PS50885">
    <property type="entry name" value="HAMP"/>
    <property type="match status" value="1"/>
</dbReference>
<evidence type="ECO:0000256" key="1">
    <source>
        <dbReference type="ARBA" id="ARBA00022801"/>
    </source>
</evidence>
<keyword evidence="2" id="KW-1133">Transmembrane helix</keyword>
<dbReference type="SMART" id="SM00304">
    <property type="entry name" value="HAMP"/>
    <property type="match status" value="1"/>
</dbReference>
<dbReference type="GO" id="GO:0007165">
    <property type="term" value="P:signal transduction"/>
    <property type="evidence" value="ECO:0007669"/>
    <property type="project" value="InterPro"/>
</dbReference>
<protein>
    <submittedName>
        <fullName evidence="4">Serine phosphatase RsbU, regulator of sigma subunit</fullName>
    </submittedName>
</protein>
<dbReference type="PANTHER" id="PTHR43156">
    <property type="entry name" value="STAGE II SPORULATION PROTEIN E-RELATED"/>
    <property type="match status" value="1"/>
</dbReference>
<evidence type="ECO:0000259" key="3">
    <source>
        <dbReference type="PROSITE" id="PS50885"/>
    </source>
</evidence>